<dbReference type="PANTHER" id="PTHR43047">
    <property type="entry name" value="TWO-COMPONENT HISTIDINE PROTEIN KINASE"/>
    <property type="match status" value="1"/>
</dbReference>
<dbReference type="SUPFAM" id="SSF47226">
    <property type="entry name" value="Histidine-containing phosphotransfer domain, HPT domain"/>
    <property type="match status" value="1"/>
</dbReference>
<dbReference type="GO" id="GO:0005886">
    <property type="term" value="C:plasma membrane"/>
    <property type="evidence" value="ECO:0007669"/>
    <property type="project" value="UniProtKB-SubCell"/>
</dbReference>
<reference evidence="24 25" key="1">
    <citation type="submission" date="2020-08" db="EMBL/GenBank/DDBJ databases">
        <title>Genome public.</title>
        <authorList>
            <person name="Liu C."/>
            <person name="Sun Q."/>
        </authorList>
    </citation>
    <scope>NUCLEOTIDE SEQUENCE [LARGE SCALE GENOMIC DNA]</scope>
    <source>
        <strain evidence="24 25">NSJ-10</strain>
    </source>
</reference>
<dbReference type="SUPFAM" id="SSF52172">
    <property type="entry name" value="CheY-like"/>
    <property type="match status" value="1"/>
</dbReference>
<evidence type="ECO:0000256" key="19">
    <source>
        <dbReference type="PROSITE-ProRule" id="PRU00169"/>
    </source>
</evidence>
<evidence type="ECO:0000256" key="17">
    <source>
        <dbReference type="ARBA" id="ARBA00074306"/>
    </source>
</evidence>
<evidence type="ECO:0000259" key="23">
    <source>
        <dbReference type="PROSITE" id="PS50894"/>
    </source>
</evidence>
<dbReference type="GO" id="GO:0000155">
    <property type="term" value="F:phosphorelay sensor kinase activity"/>
    <property type="evidence" value="ECO:0007669"/>
    <property type="project" value="InterPro"/>
</dbReference>
<dbReference type="Gene3D" id="1.10.287.130">
    <property type="match status" value="1"/>
</dbReference>
<dbReference type="SMART" id="SM00388">
    <property type="entry name" value="HisKA"/>
    <property type="match status" value="1"/>
</dbReference>
<evidence type="ECO:0000256" key="14">
    <source>
        <dbReference type="ARBA" id="ARBA00023012"/>
    </source>
</evidence>
<dbReference type="InterPro" id="IPR003594">
    <property type="entry name" value="HATPase_dom"/>
</dbReference>
<feature type="transmembrane region" description="Helical" evidence="20">
    <location>
        <begin position="437"/>
        <end position="457"/>
    </location>
</feature>
<keyword evidence="13 20" id="KW-1133">Transmembrane helix</keyword>
<dbReference type="PANTHER" id="PTHR43047:SF72">
    <property type="entry name" value="OSMOSENSING HISTIDINE PROTEIN KINASE SLN1"/>
    <property type="match status" value="1"/>
</dbReference>
<feature type="domain" description="Histidine kinase" evidence="21">
    <location>
        <begin position="516"/>
        <end position="736"/>
    </location>
</feature>
<dbReference type="PROSITE" id="PS50110">
    <property type="entry name" value="RESPONSE_REGULATORY"/>
    <property type="match status" value="1"/>
</dbReference>
<dbReference type="Pfam" id="PF00512">
    <property type="entry name" value="HisKA"/>
    <property type="match status" value="1"/>
</dbReference>
<dbReference type="CDD" id="cd16922">
    <property type="entry name" value="HATPase_EvgS-ArcB-TorS-like"/>
    <property type="match status" value="1"/>
</dbReference>
<evidence type="ECO:0000256" key="1">
    <source>
        <dbReference type="ARBA" id="ARBA00000085"/>
    </source>
</evidence>
<feature type="transmembrane region" description="Helical" evidence="20">
    <location>
        <begin position="285"/>
        <end position="308"/>
    </location>
</feature>
<evidence type="ECO:0000256" key="9">
    <source>
        <dbReference type="ARBA" id="ARBA00022679"/>
    </source>
</evidence>
<evidence type="ECO:0000256" key="13">
    <source>
        <dbReference type="ARBA" id="ARBA00022989"/>
    </source>
</evidence>
<feature type="transmembrane region" description="Helical" evidence="20">
    <location>
        <begin position="364"/>
        <end position="383"/>
    </location>
</feature>
<comment type="subcellular location">
    <subcellularLocation>
        <location evidence="2">Cell inner membrane</location>
        <topology evidence="2">Multi-pass membrane protein</topology>
    </subcellularLocation>
</comment>
<keyword evidence="12" id="KW-0067">ATP-binding</keyword>
<evidence type="ECO:0000256" key="10">
    <source>
        <dbReference type="ARBA" id="ARBA00022692"/>
    </source>
</evidence>
<dbReference type="Gene3D" id="1.20.120.160">
    <property type="entry name" value="HPT domain"/>
    <property type="match status" value="1"/>
</dbReference>
<dbReference type="SUPFAM" id="SSF55874">
    <property type="entry name" value="ATPase domain of HSP90 chaperone/DNA topoisomerase II/histidine kinase"/>
    <property type="match status" value="1"/>
</dbReference>
<evidence type="ECO:0000256" key="15">
    <source>
        <dbReference type="ARBA" id="ARBA00023136"/>
    </source>
</evidence>
<dbReference type="Proteomes" id="UP000615234">
    <property type="component" value="Unassembled WGS sequence"/>
</dbReference>
<evidence type="ECO:0000259" key="21">
    <source>
        <dbReference type="PROSITE" id="PS50109"/>
    </source>
</evidence>
<dbReference type="Gene3D" id="3.40.50.2300">
    <property type="match status" value="1"/>
</dbReference>
<dbReference type="SUPFAM" id="SSF103190">
    <property type="entry name" value="Sensory domain-like"/>
    <property type="match status" value="1"/>
</dbReference>
<dbReference type="PRINTS" id="PR00344">
    <property type="entry name" value="BCTRLSENSOR"/>
</dbReference>
<keyword evidence="11" id="KW-0418">Kinase</keyword>
<evidence type="ECO:0000259" key="22">
    <source>
        <dbReference type="PROSITE" id="PS50110"/>
    </source>
</evidence>
<comment type="function">
    <text evidence="16">May play the central regulatory role in sporulation. It may be an element of the effector pathway responsible for the activation of sporulation genes in response to nutritional stress. Spo0A may act in concert with spo0H (a sigma factor) to control the expression of some genes that are critical to the sporulation process.</text>
</comment>
<evidence type="ECO:0000256" key="18">
    <source>
        <dbReference type="PROSITE-ProRule" id="PRU00110"/>
    </source>
</evidence>
<dbReference type="InterPro" id="IPR036097">
    <property type="entry name" value="HisK_dim/P_sf"/>
</dbReference>
<evidence type="ECO:0000256" key="5">
    <source>
        <dbReference type="ARBA" id="ARBA00018672"/>
    </source>
</evidence>
<sequence>MVKRAYKRLVFYISIFVILMAGVILIFCAREIRETTEQVDDEMNNNIDYAAMSCQNCLSDAIDILTVNYFTVQYMHESGYSMDEFRAYFTEQTDYLKNEESMQYLGIYGYIDGELMLSTAWEQPEGYRIEDRSWYQEMKQNGTELTITTPYLDMKTNRQVVSVGRMFRDGSNLIGVDVDLEDLSNLLKELDAGAGEIYIVDQTGSIIAGENPAFMGKTLDSIYHRTGAYENYVSDIDKELASETEGTVSYKTDSAWISVKPILDNWYVVAIVDKNEVSKLAAKNAIPSAVTLAVVLLVFFMLYMNLFVRVYRTGKKGRASIGVERYASGSVLQDDKRVKKVVFYVYILFATYFIMMFYRFQKAPVFIVVTLATMLVSFLVTFIRKTTVKIHGLCMSGCLFAIVAMYGLVPGEHNRLTDMFLAAAVVVSLYQKMELNIFMLISTIVYYLYMVLAGRYISQADPLDVSETVMDLLIILIGSLMLLVVIAWNKQLQVRLKQKAEEAEAAANSKSAFLANISHEIRTPLNAILGMNELVLRESRQPHIKEYAMYIKNSGKSLLTIISDILDLSKIESGKVYLVNENYSLSSLVEDVERSIQKRIMEKGLELKIYVEPELHENLKGDEVRIKQIIMNLLTNAVKYTEKGEVRLYITGTVMDNKQNLTIEVSDTGIGMRSEDMDKLFTNFERLDLKRNRSVEGTGLGLPITKNLLVAMGGDITVSSVYGEGSTFTATVGQEIVNEEQIGDYRKKYKEQLHQEVCYQESFHAEDARILVVDDNEVNLKVVVGLAKNTKLQIDTALSAAEGLELIRQHTYQLLLIDHMMPEMDGIEMLQHVKTMDGGIYKDIPAVAITANALSGAKQTYLDAGFCGYLSKPINPERFEQIIKDNLPQEYVTECGDGNGDTVTRGQETDGTPDLQQAEEWSIPGIDIAKALSYIGGSRELYISLLQTYLDGSEERIRKLEECKNKEDIFNYDITIHGLKGISASIGADSMAAAAAGLEEACKDPQTALAYIQMNHDQAVSQYRELLEQIKKWLANIETDGKIEKEAVTNITEMLTIISDLKTAVFEYKEKAACTCLERLYKTEIPELADEMGAKYYGILDKLYQYVSDYDMDKAYELAEKLETDIRRILK</sequence>
<keyword evidence="14" id="KW-0902">Two-component regulatory system</keyword>
<dbReference type="PROSITE" id="PS50109">
    <property type="entry name" value="HIS_KIN"/>
    <property type="match status" value="1"/>
</dbReference>
<evidence type="ECO:0000313" key="25">
    <source>
        <dbReference type="Proteomes" id="UP000615234"/>
    </source>
</evidence>
<feature type="modified residue" description="Phosphohistidine" evidence="18">
    <location>
        <position position="977"/>
    </location>
</feature>
<dbReference type="InterPro" id="IPR003661">
    <property type="entry name" value="HisK_dim/P_dom"/>
</dbReference>
<dbReference type="EC" id="2.7.13.3" evidence="4"/>
<dbReference type="Pfam" id="PF22673">
    <property type="entry name" value="MCP-like_PDC_1"/>
    <property type="match status" value="1"/>
</dbReference>
<dbReference type="Pfam" id="PF00072">
    <property type="entry name" value="Response_reg"/>
    <property type="match status" value="1"/>
</dbReference>
<dbReference type="Gene3D" id="3.30.450.20">
    <property type="entry name" value="PAS domain"/>
    <property type="match status" value="2"/>
</dbReference>
<organism evidence="24 25">
    <name type="scientific">Coprococcus hominis</name>
    <name type="common">ex Liu et al. 2022</name>
    <dbReference type="NCBI Taxonomy" id="2763039"/>
    <lineage>
        <taxon>Bacteria</taxon>
        <taxon>Bacillati</taxon>
        <taxon>Bacillota</taxon>
        <taxon>Clostridia</taxon>
        <taxon>Lachnospirales</taxon>
        <taxon>Lachnospiraceae</taxon>
        <taxon>Coprococcus</taxon>
    </lineage>
</organism>
<feature type="transmembrane region" description="Helical" evidence="20">
    <location>
        <begin position="390"/>
        <end position="409"/>
    </location>
</feature>
<dbReference type="SMART" id="SM00448">
    <property type="entry name" value="REC"/>
    <property type="match status" value="1"/>
</dbReference>
<dbReference type="GO" id="GO:0009927">
    <property type="term" value="F:histidine phosphotransfer kinase activity"/>
    <property type="evidence" value="ECO:0007669"/>
    <property type="project" value="TreeGrafter"/>
</dbReference>
<comment type="caution">
    <text evidence="24">The sequence shown here is derived from an EMBL/GenBank/DDBJ whole genome shotgun (WGS) entry which is preliminary data.</text>
</comment>
<dbReference type="Gene3D" id="3.30.565.10">
    <property type="entry name" value="Histidine kinase-like ATPase, C-terminal domain"/>
    <property type="match status" value="1"/>
</dbReference>
<name>A0A8I0AGX1_9FIRM</name>
<keyword evidence="12" id="KW-0547">Nucleotide-binding</keyword>
<dbReference type="CDD" id="cd17546">
    <property type="entry name" value="REC_hyHK_CKI1_RcsC-like"/>
    <property type="match status" value="1"/>
</dbReference>
<proteinExistence type="inferred from homology"/>
<evidence type="ECO:0000256" key="4">
    <source>
        <dbReference type="ARBA" id="ARBA00012438"/>
    </source>
</evidence>
<evidence type="ECO:0000256" key="2">
    <source>
        <dbReference type="ARBA" id="ARBA00004429"/>
    </source>
</evidence>
<evidence type="ECO:0000256" key="7">
    <source>
        <dbReference type="ARBA" id="ARBA00022519"/>
    </source>
</evidence>
<dbReference type="InterPro" id="IPR008207">
    <property type="entry name" value="Sig_transdc_His_kin_Hpt_dom"/>
</dbReference>
<evidence type="ECO:0000256" key="8">
    <source>
        <dbReference type="ARBA" id="ARBA00022553"/>
    </source>
</evidence>
<dbReference type="SUPFAM" id="SSF47384">
    <property type="entry name" value="Homodimeric domain of signal transducing histidine kinase"/>
    <property type="match status" value="1"/>
</dbReference>
<dbReference type="RefSeq" id="WP_117808120.1">
    <property type="nucleotide sequence ID" value="NZ_JACOOX010000001.1"/>
</dbReference>
<feature type="transmembrane region" description="Helical" evidence="20">
    <location>
        <begin position="9"/>
        <end position="27"/>
    </location>
</feature>
<dbReference type="InterPro" id="IPR011006">
    <property type="entry name" value="CheY-like_superfamily"/>
</dbReference>
<evidence type="ECO:0000256" key="3">
    <source>
        <dbReference type="ARBA" id="ARBA00006402"/>
    </source>
</evidence>
<dbReference type="SMART" id="SM00387">
    <property type="entry name" value="HATPase_c"/>
    <property type="match status" value="1"/>
</dbReference>
<feature type="modified residue" description="4-aspartylphosphate" evidence="19">
    <location>
        <position position="818"/>
    </location>
</feature>
<dbReference type="CDD" id="cd00082">
    <property type="entry name" value="HisKA"/>
    <property type="match status" value="1"/>
</dbReference>
<keyword evidence="25" id="KW-1185">Reference proteome</keyword>
<dbReference type="InterPro" id="IPR004358">
    <property type="entry name" value="Sig_transdc_His_kin-like_C"/>
</dbReference>
<keyword evidence="9" id="KW-0808">Transferase</keyword>
<keyword evidence="10 20" id="KW-0812">Transmembrane</keyword>
<gene>
    <name evidence="24" type="ORF">H8S09_00035</name>
</gene>
<keyword evidence="8 19" id="KW-0597">Phosphoprotein</keyword>
<accession>A0A8I0AGX1</accession>
<feature type="domain" description="Response regulatory" evidence="22">
    <location>
        <begin position="769"/>
        <end position="887"/>
    </location>
</feature>
<keyword evidence="7" id="KW-0997">Cell inner membrane</keyword>
<dbReference type="FunFam" id="3.30.565.10:FF:000010">
    <property type="entry name" value="Sensor histidine kinase RcsC"/>
    <property type="match status" value="1"/>
</dbReference>
<comment type="catalytic activity">
    <reaction evidence="1">
        <text>ATP + protein L-histidine = ADP + protein N-phospho-L-histidine.</text>
        <dbReference type="EC" id="2.7.13.3"/>
    </reaction>
</comment>
<dbReference type="Pfam" id="PF02518">
    <property type="entry name" value="HATPase_c"/>
    <property type="match status" value="1"/>
</dbReference>
<dbReference type="InterPro" id="IPR005467">
    <property type="entry name" value="His_kinase_dom"/>
</dbReference>
<feature type="transmembrane region" description="Helical" evidence="20">
    <location>
        <begin position="341"/>
        <end position="358"/>
    </location>
</feature>
<dbReference type="EMBL" id="JACOOX010000001">
    <property type="protein sequence ID" value="MBC5661292.1"/>
    <property type="molecule type" value="Genomic_DNA"/>
</dbReference>
<feature type="transmembrane region" description="Helical" evidence="20">
    <location>
        <begin position="469"/>
        <end position="489"/>
    </location>
</feature>
<comment type="similarity">
    <text evidence="3">In the N-terminal section; belongs to the phytochrome family.</text>
</comment>
<evidence type="ECO:0000256" key="11">
    <source>
        <dbReference type="ARBA" id="ARBA00022777"/>
    </source>
</evidence>
<keyword evidence="6" id="KW-1003">Cell membrane</keyword>
<evidence type="ECO:0000256" key="16">
    <source>
        <dbReference type="ARBA" id="ARBA00024867"/>
    </source>
</evidence>
<evidence type="ECO:0000256" key="6">
    <source>
        <dbReference type="ARBA" id="ARBA00022475"/>
    </source>
</evidence>
<evidence type="ECO:0000256" key="20">
    <source>
        <dbReference type="SAM" id="Phobius"/>
    </source>
</evidence>
<feature type="domain" description="HPt" evidence="23">
    <location>
        <begin position="938"/>
        <end position="1037"/>
    </location>
</feature>
<dbReference type="PROSITE" id="PS50894">
    <property type="entry name" value="HPT"/>
    <property type="match status" value="1"/>
</dbReference>
<dbReference type="InterPro" id="IPR036890">
    <property type="entry name" value="HATPase_C_sf"/>
</dbReference>
<evidence type="ECO:0000256" key="12">
    <source>
        <dbReference type="ARBA" id="ARBA00022840"/>
    </source>
</evidence>
<protein>
    <recommendedName>
        <fullName evidence="17">Circadian input-output histidine kinase CikA</fullName>
        <ecNumber evidence="4">2.7.13.3</ecNumber>
    </recommendedName>
    <alternativeName>
        <fullName evidence="5">Stage 0 sporulation protein A homolog</fullName>
    </alternativeName>
</protein>
<dbReference type="AlphaFoldDB" id="A0A8I0AGX1"/>
<dbReference type="InterPro" id="IPR001789">
    <property type="entry name" value="Sig_transdc_resp-reg_receiver"/>
</dbReference>
<dbReference type="Pfam" id="PF01627">
    <property type="entry name" value="Hpt"/>
    <property type="match status" value="1"/>
</dbReference>
<dbReference type="InterPro" id="IPR029151">
    <property type="entry name" value="Sensor-like_sf"/>
</dbReference>
<keyword evidence="15 20" id="KW-0472">Membrane</keyword>
<evidence type="ECO:0000313" key="24">
    <source>
        <dbReference type="EMBL" id="MBC5661292.1"/>
    </source>
</evidence>
<dbReference type="InterPro" id="IPR036641">
    <property type="entry name" value="HPT_dom_sf"/>
</dbReference>